<dbReference type="InterPro" id="IPR000801">
    <property type="entry name" value="Esterase-like"/>
</dbReference>
<name>A0A9E8ZB66_9CYAN</name>
<proteinExistence type="predicted"/>
<keyword evidence="2" id="KW-1185">Reference proteome</keyword>
<dbReference type="InterPro" id="IPR029058">
    <property type="entry name" value="AB_hydrolase_fold"/>
</dbReference>
<dbReference type="GO" id="GO:0016747">
    <property type="term" value="F:acyltransferase activity, transferring groups other than amino-acyl groups"/>
    <property type="evidence" value="ECO:0007669"/>
    <property type="project" value="TreeGrafter"/>
</dbReference>
<dbReference type="PANTHER" id="PTHR48098">
    <property type="entry name" value="ENTEROCHELIN ESTERASE-RELATED"/>
    <property type="match status" value="1"/>
</dbReference>
<reference evidence="1" key="1">
    <citation type="submission" date="2022-12" db="EMBL/GenBank/DDBJ databases">
        <title>Polyphasic identification of a Novel Hot-Spring Cyanobacterium Ocullathermofonsia sinensis gen nov. sp. nov. and Genomic Insights on its Adaptations to the Thermal Habitat.</title>
        <authorList>
            <person name="Daroch M."/>
            <person name="Tang J."/>
            <person name="Jiang Y."/>
        </authorList>
    </citation>
    <scope>NUCLEOTIDE SEQUENCE</scope>
    <source>
        <strain evidence="1">PKUAC-SCTA174</strain>
    </source>
</reference>
<dbReference type="Gene3D" id="3.40.50.1820">
    <property type="entry name" value="alpha/beta hydrolase"/>
    <property type="match status" value="1"/>
</dbReference>
<gene>
    <name evidence="1" type="ORF">OXH18_22565</name>
</gene>
<dbReference type="PANTHER" id="PTHR48098:SF1">
    <property type="entry name" value="DIACYLGLYCEROL ACYLTRANSFERASE_MYCOLYLTRANSFERASE AG85A"/>
    <property type="match status" value="1"/>
</dbReference>
<evidence type="ECO:0000313" key="2">
    <source>
        <dbReference type="Proteomes" id="UP001163152"/>
    </source>
</evidence>
<dbReference type="AlphaFoldDB" id="A0A9E8ZB66"/>
<keyword evidence="1" id="KW-0378">Hydrolase</keyword>
<dbReference type="GO" id="GO:0016787">
    <property type="term" value="F:hydrolase activity"/>
    <property type="evidence" value="ECO:0007669"/>
    <property type="project" value="UniProtKB-KW"/>
</dbReference>
<accession>A0A9E8ZB66</accession>
<dbReference type="KEGG" id="tsin:OXH18_22565"/>
<dbReference type="Pfam" id="PF00756">
    <property type="entry name" value="Esterase"/>
    <property type="match status" value="1"/>
</dbReference>
<dbReference type="Proteomes" id="UP001163152">
    <property type="component" value="Chromosome"/>
</dbReference>
<dbReference type="InterPro" id="IPR050583">
    <property type="entry name" value="Mycobacterial_A85_antigen"/>
</dbReference>
<sequence length="306" mass="33928">MKLQRPWLAIAGMAIMLTASFAAWYTFVAGAPQLDAPVVAADSSLPFQLESFPSQAMGENRQYGVILPPGYEQQPQRRYPVIVLLHGGHDDALSYRDKYAIASILQQLYSTGKLPPSIVIMPNGNDDRRSNPLFDPAYYNGTHGKLDTLIGTELVQVIKSRYRTINDPRFWAMGGISSGGWGAFNIGLRHLDTFNILFSHSGYFTDESGAANSPEAFVKQVVQPLSPQEKQHLHFYLDAGEIDTEFVASTKQFHQTLDQLGIANVFYTFPGGHGLAGTDIGWNYFRKHLIDSLSYVGTQFETASQN</sequence>
<dbReference type="EMBL" id="CP113797">
    <property type="protein sequence ID" value="WAL59923.1"/>
    <property type="molecule type" value="Genomic_DNA"/>
</dbReference>
<dbReference type="SUPFAM" id="SSF53474">
    <property type="entry name" value="alpha/beta-Hydrolases"/>
    <property type="match status" value="1"/>
</dbReference>
<dbReference type="RefSeq" id="WP_268609737.1">
    <property type="nucleotide sequence ID" value="NZ_CP113797.1"/>
</dbReference>
<protein>
    <submittedName>
        <fullName evidence="1">Alpha/beta hydrolase-fold protein</fullName>
    </submittedName>
</protein>
<organism evidence="1 2">
    <name type="scientific">Thermocoleostomius sinensis A174</name>
    <dbReference type="NCBI Taxonomy" id="2016057"/>
    <lineage>
        <taxon>Bacteria</taxon>
        <taxon>Bacillati</taxon>
        <taxon>Cyanobacteriota</taxon>
        <taxon>Cyanophyceae</taxon>
        <taxon>Oculatellales</taxon>
        <taxon>Oculatellaceae</taxon>
        <taxon>Thermocoleostomius</taxon>
    </lineage>
</organism>
<evidence type="ECO:0000313" key="1">
    <source>
        <dbReference type="EMBL" id="WAL59923.1"/>
    </source>
</evidence>